<evidence type="ECO:0000256" key="2">
    <source>
        <dbReference type="ARBA" id="ARBA00022670"/>
    </source>
</evidence>
<name>A0A6J4KHG9_9CYAN</name>
<dbReference type="Gene3D" id="2.30.30.40">
    <property type="entry name" value="SH3 Domains"/>
    <property type="match status" value="1"/>
</dbReference>
<dbReference type="Pfam" id="PF00877">
    <property type="entry name" value="NLPC_P60"/>
    <property type="match status" value="1"/>
</dbReference>
<keyword evidence="3" id="KW-0378">Hydrolase</keyword>
<dbReference type="PROSITE" id="PS51935">
    <property type="entry name" value="NLPC_P60"/>
    <property type="match status" value="1"/>
</dbReference>
<reference evidence="6" key="1">
    <citation type="submission" date="2020-02" db="EMBL/GenBank/DDBJ databases">
        <authorList>
            <person name="Meier V. D."/>
        </authorList>
    </citation>
    <scope>NUCLEOTIDE SEQUENCE</scope>
    <source>
        <strain evidence="6">AVDCRST_MAG94</strain>
    </source>
</reference>
<evidence type="ECO:0000256" key="3">
    <source>
        <dbReference type="ARBA" id="ARBA00022801"/>
    </source>
</evidence>
<dbReference type="Gene3D" id="3.90.1720.10">
    <property type="entry name" value="endopeptidase domain like (from Nostoc punctiforme)"/>
    <property type="match status" value="1"/>
</dbReference>
<protein>
    <recommendedName>
        <fullName evidence="5">NlpC/P60 domain-containing protein</fullName>
    </recommendedName>
</protein>
<dbReference type="InterPro" id="IPR051202">
    <property type="entry name" value="Peptidase_C40"/>
</dbReference>
<dbReference type="InterPro" id="IPR041382">
    <property type="entry name" value="SH3_16"/>
</dbReference>
<evidence type="ECO:0000259" key="5">
    <source>
        <dbReference type="PROSITE" id="PS51935"/>
    </source>
</evidence>
<dbReference type="EMBL" id="CADCTY010000212">
    <property type="protein sequence ID" value="CAA9305174.1"/>
    <property type="molecule type" value="Genomic_DNA"/>
</dbReference>
<comment type="similarity">
    <text evidence="1">Belongs to the peptidase C40 family.</text>
</comment>
<accession>A0A6J4KHG9</accession>
<keyword evidence="4" id="KW-0788">Thiol protease</keyword>
<evidence type="ECO:0000256" key="1">
    <source>
        <dbReference type="ARBA" id="ARBA00007074"/>
    </source>
</evidence>
<dbReference type="Pfam" id="PF18348">
    <property type="entry name" value="SH3_16"/>
    <property type="match status" value="1"/>
</dbReference>
<dbReference type="PANTHER" id="PTHR47053:SF1">
    <property type="entry name" value="MUREIN DD-ENDOPEPTIDASE MEPH-RELATED"/>
    <property type="match status" value="1"/>
</dbReference>
<dbReference type="SUPFAM" id="SSF82057">
    <property type="entry name" value="Prokaryotic SH3-related domain"/>
    <property type="match status" value="1"/>
</dbReference>
<keyword evidence="2" id="KW-0645">Protease</keyword>
<gene>
    <name evidence="6" type="ORF">AVDCRST_MAG94-628</name>
</gene>
<evidence type="ECO:0000313" key="6">
    <source>
        <dbReference type="EMBL" id="CAA9305174.1"/>
    </source>
</evidence>
<feature type="domain" description="NlpC/P60" evidence="5">
    <location>
        <begin position="103"/>
        <end position="236"/>
    </location>
</feature>
<evidence type="ECO:0000256" key="4">
    <source>
        <dbReference type="ARBA" id="ARBA00022807"/>
    </source>
</evidence>
<dbReference type="InterPro" id="IPR000064">
    <property type="entry name" value="NLP_P60_dom"/>
</dbReference>
<sequence length="246" mass="26666">MVSLLQLQAHQTLPDADRVHYCCRQNLNLYNASMQGLVTQAAAGRYLRIVSLPDAPTGTSQGAVEVCLCEDDYPGWLAIDDLEHLDFATTPYQAIDLAEIDISSRVQGAIAFAQAAMAQPNHYLWGGTVAPNYDCSGLMQAAFATVGIWLPRDAYQQEAFTHAIALPDLRPGDLVFFGSPAKATHVGLYLGDGCYLHSSGKDQGRNGIGIDCLSAQGDRVSQTYYAQLRGAGRVVASYQSRFGSWR</sequence>
<dbReference type="InterPro" id="IPR038765">
    <property type="entry name" value="Papain-like_cys_pep_sf"/>
</dbReference>
<dbReference type="GO" id="GO:0008234">
    <property type="term" value="F:cysteine-type peptidase activity"/>
    <property type="evidence" value="ECO:0007669"/>
    <property type="project" value="UniProtKB-KW"/>
</dbReference>
<organism evidence="6">
    <name type="scientific">uncultured Leptolyngbya sp</name>
    <dbReference type="NCBI Taxonomy" id="332963"/>
    <lineage>
        <taxon>Bacteria</taxon>
        <taxon>Bacillati</taxon>
        <taxon>Cyanobacteriota</taxon>
        <taxon>Cyanophyceae</taxon>
        <taxon>Leptolyngbyales</taxon>
        <taxon>Leptolyngbyaceae</taxon>
        <taxon>Leptolyngbya group</taxon>
        <taxon>Leptolyngbya</taxon>
        <taxon>environmental samples</taxon>
    </lineage>
</organism>
<dbReference type="GO" id="GO:0006508">
    <property type="term" value="P:proteolysis"/>
    <property type="evidence" value="ECO:0007669"/>
    <property type="project" value="UniProtKB-KW"/>
</dbReference>
<dbReference type="PANTHER" id="PTHR47053">
    <property type="entry name" value="MUREIN DD-ENDOPEPTIDASE MEPH-RELATED"/>
    <property type="match status" value="1"/>
</dbReference>
<dbReference type="AlphaFoldDB" id="A0A6J4KHG9"/>
<dbReference type="SUPFAM" id="SSF54001">
    <property type="entry name" value="Cysteine proteinases"/>
    <property type="match status" value="1"/>
</dbReference>
<proteinExistence type="inferred from homology"/>